<feature type="compositionally biased region" description="Low complexity" evidence="2">
    <location>
        <begin position="414"/>
        <end position="424"/>
    </location>
</feature>
<dbReference type="GO" id="GO:0003729">
    <property type="term" value="F:mRNA binding"/>
    <property type="evidence" value="ECO:0007669"/>
    <property type="project" value="TreeGrafter"/>
</dbReference>
<feature type="compositionally biased region" description="Low complexity" evidence="2">
    <location>
        <begin position="1106"/>
        <end position="1122"/>
    </location>
</feature>
<sequence length="1130" mass="118467">MQQDPPRQADFSDNTAGAPPPTSMAPHSDPLSAPRRTLSERVPSPALHRGGVDGERTVGLTGQGADAEGAAPVTLTRRVNTLSTTGRMVRLERNRARLALQGVGLSEEDQEFYVPPSPIRGGPYATWTDHGHADPSTSSASAAPPTSASTAEAAWKRVEQQEQLQPASSASLASSPPSAPVAPAAPESKRSSFVVVRGGKGDQALTERKLHHPHSSISSANAVSPPPTACPSSPSQVARSSDGAVQDQHLRHKNSLKPFLEQERQQQGGRDVEDWETGLMNERKSGAEGPGGVSEEDWQDDPYSTLKTPCLSGNSFPPQLSSPYAQPRRGNTTDPWLPSSSASAINDDPALVRRHQSLNSFRRQRETSIEQTLSSSPASSAGWPTEGTSVLADDLHQPRQLGSLALASASTISGFGSRTRSGTSPAPLALHHSHSLNYGPSTSSPSLGGARLTHSNSLSSAPAGATGLHHSNSLGSRSDSGATRVLSPVVSAFGGARSPWSPTEEETKQLGMNTSFGSSGAPGGGGGSGSLSRDGSGSSHGSRSQGGEGVNGGGLVYAGGRFADEVKKRDDPVGGMQLGTLVASPGPLGAAGLVERNSPSPNAAPGQQQQPGRCLAPLMTTADTLGPAFGTRPGPASAAAFVPPIGHSHFPHHQLDGISEYGPLPTQNGVAPCAFSHEYAQQKPQQGQPGSQGPSPALHQNGFAAYDPSARANLTAVPGPSANDWHRQKEFLVGGATPTAANPGPFPPAATNAGEVDANRWQSQAAIQQMQQQQQQISALQAQMAQALSAMDAMRAQGAVLPANFDLGGALRVVTNGVGGPAASGGAGATDLPAETPIDINGLVQKKGYNPPVFDLHPNNARFFVIKSYTEEDVHKSLKYEIWASTDLGNKRLDRAFRESADKGPIYLFFSVNGSGHFAGMAQMLTPVDYSMSSNVWASDKWKGVLKVRWIYIKDVPLAALRHIRLSNTPENKPVTSSRDTQEVPYDAGLEVLRIIASYSSRTSLLQDYAWYEAQFRRNQQVAGEGQGVSAGDANSPQPPPHYALSSSPQPPQQGGDVNKSPRQQAGGRRFWNRGGPGQNGAPVGPPRGGQPGAPPVPQIPPQYAMPLQQQPMVQQPYYPTQHPSTGPAF</sequence>
<dbReference type="GO" id="GO:0005737">
    <property type="term" value="C:cytoplasm"/>
    <property type="evidence" value="ECO:0007669"/>
    <property type="project" value="TreeGrafter"/>
</dbReference>
<dbReference type="PANTHER" id="PTHR12357:SF89">
    <property type="entry name" value="YTH DOMAIN-CONTAINING FAMILY PROTEIN"/>
    <property type="match status" value="1"/>
</dbReference>
<dbReference type="GO" id="GO:1990247">
    <property type="term" value="F:N6-methyladenosine-containing RNA reader activity"/>
    <property type="evidence" value="ECO:0007669"/>
    <property type="project" value="TreeGrafter"/>
</dbReference>
<organism evidence="4 5">
    <name type="scientific">Rhodotorula toruloides</name>
    <name type="common">Yeast</name>
    <name type="synonym">Rhodosporidium toruloides</name>
    <dbReference type="NCBI Taxonomy" id="5286"/>
    <lineage>
        <taxon>Eukaryota</taxon>
        <taxon>Fungi</taxon>
        <taxon>Dikarya</taxon>
        <taxon>Basidiomycota</taxon>
        <taxon>Pucciniomycotina</taxon>
        <taxon>Microbotryomycetes</taxon>
        <taxon>Sporidiobolales</taxon>
        <taxon>Sporidiobolaceae</taxon>
        <taxon>Rhodotorula</taxon>
    </lineage>
</organism>
<feature type="compositionally biased region" description="Polar residues" evidence="2">
    <location>
        <begin position="435"/>
        <end position="446"/>
    </location>
</feature>
<keyword evidence="1" id="KW-0175">Coiled coil</keyword>
<proteinExistence type="predicted"/>
<dbReference type="OrthoDB" id="306690at2759"/>
<dbReference type="InterPro" id="IPR007275">
    <property type="entry name" value="YTH_domain"/>
</dbReference>
<evidence type="ECO:0000256" key="1">
    <source>
        <dbReference type="SAM" id="Coils"/>
    </source>
</evidence>
<feature type="region of interest" description="Disordered" evidence="2">
    <location>
        <begin position="680"/>
        <end position="703"/>
    </location>
</feature>
<reference evidence="4 5" key="1">
    <citation type="submission" date="2019-07" db="EMBL/GenBank/DDBJ databases">
        <title>Rhodotorula toruloides NBRC10032 genome sequencing.</title>
        <authorList>
            <person name="Shida Y."/>
            <person name="Takaku H."/>
            <person name="Ogasawara W."/>
            <person name="Mori K."/>
        </authorList>
    </citation>
    <scope>NUCLEOTIDE SEQUENCE [LARGE SCALE GENOMIC DNA]</scope>
    <source>
        <strain evidence="4 5">NBRC10032</strain>
    </source>
</reference>
<feature type="region of interest" description="Disordered" evidence="2">
    <location>
        <begin position="414"/>
        <end position="481"/>
    </location>
</feature>
<dbReference type="PANTHER" id="PTHR12357">
    <property type="entry name" value="YTH YT521-B HOMOLOGY DOMAIN-CONTAINING"/>
    <property type="match status" value="1"/>
</dbReference>
<feature type="region of interest" description="Disordered" evidence="2">
    <location>
        <begin position="123"/>
        <end position="389"/>
    </location>
</feature>
<feature type="region of interest" description="Disordered" evidence="2">
    <location>
        <begin position="587"/>
        <end position="612"/>
    </location>
</feature>
<feature type="region of interest" description="Disordered" evidence="2">
    <location>
        <begin position="493"/>
        <end position="553"/>
    </location>
</feature>
<feature type="compositionally biased region" description="Low complexity" evidence="2">
    <location>
        <begin position="135"/>
        <end position="153"/>
    </location>
</feature>
<feature type="compositionally biased region" description="Low complexity" evidence="2">
    <location>
        <begin position="530"/>
        <end position="543"/>
    </location>
</feature>
<name>A0A511KNX9_RHOTO</name>
<dbReference type="GO" id="GO:0061157">
    <property type="term" value="P:mRNA destabilization"/>
    <property type="evidence" value="ECO:0007669"/>
    <property type="project" value="TreeGrafter"/>
</dbReference>
<feature type="compositionally biased region" description="Low complexity" evidence="2">
    <location>
        <begin position="598"/>
        <end position="612"/>
    </location>
</feature>
<dbReference type="InterPro" id="IPR045168">
    <property type="entry name" value="YTH_prot"/>
</dbReference>
<feature type="compositionally biased region" description="Polar residues" evidence="2">
    <location>
        <begin position="369"/>
        <end position="379"/>
    </location>
</feature>
<protein>
    <submittedName>
        <fullName evidence="4">High-glucose-regulated protein 8</fullName>
    </submittedName>
</protein>
<evidence type="ECO:0000256" key="2">
    <source>
        <dbReference type="SAM" id="MobiDB-lite"/>
    </source>
</evidence>
<feature type="compositionally biased region" description="Polar residues" evidence="2">
    <location>
        <begin position="1"/>
        <end position="15"/>
    </location>
</feature>
<feature type="compositionally biased region" description="Low complexity" evidence="2">
    <location>
        <begin position="166"/>
        <end position="186"/>
    </location>
</feature>
<dbReference type="Gene3D" id="3.10.590.10">
    <property type="entry name" value="ph1033 like domains"/>
    <property type="match status" value="1"/>
</dbReference>
<dbReference type="PROSITE" id="PS50882">
    <property type="entry name" value="YTH"/>
    <property type="match status" value="1"/>
</dbReference>
<feature type="compositionally biased region" description="Polar residues" evidence="2">
    <location>
        <begin position="469"/>
        <end position="481"/>
    </location>
</feature>
<feature type="compositionally biased region" description="Gly residues" evidence="2">
    <location>
        <begin position="520"/>
        <end position="529"/>
    </location>
</feature>
<feature type="region of interest" description="Disordered" evidence="2">
    <location>
        <begin position="1023"/>
        <end position="1130"/>
    </location>
</feature>
<feature type="compositionally biased region" description="Low complexity" evidence="2">
    <location>
        <begin position="681"/>
        <end position="696"/>
    </location>
</feature>
<dbReference type="EMBL" id="BJWK01000016">
    <property type="protein sequence ID" value="GEM11635.1"/>
    <property type="molecule type" value="Genomic_DNA"/>
</dbReference>
<evidence type="ECO:0000259" key="3">
    <source>
        <dbReference type="PROSITE" id="PS50882"/>
    </source>
</evidence>
<feature type="compositionally biased region" description="Polar residues" evidence="2">
    <location>
        <begin position="305"/>
        <end position="344"/>
    </location>
</feature>
<evidence type="ECO:0000313" key="5">
    <source>
        <dbReference type="Proteomes" id="UP000321518"/>
    </source>
</evidence>
<dbReference type="Pfam" id="PF04146">
    <property type="entry name" value="YTH"/>
    <property type="match status" value="1"/>
</dbReference>
<dbReference type="AlphaFoldDB" id="A0A511KNX9"/>
<comment type="caution">
    <text evidence="4">The sequence shown here is derived from an EMBL/GenBank/DDBJ whole genome shotgun (WGS) entry which is preliminary data.</text>
</comment>
<gene>
    <name evidence="4" type="ORF">Rt10032_c16g5652</name>
</gene>
<feature type="compositionally biased region" description="Gly residues" evidence="2">
    <location>
        <begin position="544"/>
        <end position="553"/>
    </location>
</feature>
<feature type="domain" description="YTH" evidence="3">
    <location>
        <begin position="861"/>
        <end position="996"/>
    </location>
</feature>
<dbReference type="Proteomes" id="UP000321518">
    <property type="component" value="Unassembled WGS sequence"/>
</dbReference>
<feature type="region of interest" description="Disordered" evidence="2">
    <location>
        <begin position="1"/>
        <end position="78"/>
    </location>
</feature>
<feature type="coiled-coil region" evidence="1">
    <location>
        <begin position="763"/>
        <end position="797"/>
    </location>
</feature>
<accession>A0A511KNX9</accession>
<evidence type="ECO:0000313" key="4">
    <source>
        <dbReference type="EMBL" id="GEM11635.1"/>
    </source>
</evidence>
<dbReference type="CDD" id="cd21134">
    <property type="entry name" value="YTH"/>
    <property type="match status" value="1"/>
</dbReference>